<dbReference type="EMBL" id="JABCKV010000068">
    <property type="protein sequence ID" value="KAG5644486.1"/>
    <property type="molecule type" value="Genomic_DNA"/>
</dbReference>
<organism evidence="3 4">
    <name type="scientific">Asterophora parasitica</name>
    <dbReference type="NCBI Taxonomy" id="117018"/>
    <lineage>
        <taxon>Eukaryota</taxon>
        <taxon>Fungi</taxon>
        <taxon>Dikarya</taxon>
        <taxon>Basidiomycota</taxon>
        <taxon>Agaricomycotina</taxon>
        <taxon>Agaricomycetes</taxon>
        <taxon>Agaricomycetidae</taxon>
        <taxon>Agaricales</taxon>
        <taxon>Tricholomatineae</taxon>
        <taxon>Lyophyllaceae</taxon>
        <taxon>Asterophora</taxon>
    </lineage>
</organism>
<dbReference type="Gene3D" id="3.30.360.10">
    <property type="entry name" value="Dihydrodipicolinate Reductase, domain 2"/>
    <property type="match status" value="1"/>
</dbReference>
<sequence>MSVPIRVGIVGLSAAGWASSALAPSILSVPKYKLTALSTSNASSASATAQAYTAQVGNPVNAHHGPTTSIAADPDVDLIVVSVRAKGHLSAVLPAIEAGKDIFVEWPVGANLEETKEIARRAREKGVRAAVGLQGRHSAVIRKAKELIESGKIGKVLSTTSINLVPEEFGIWGPVVNERSKFAAEVNSGSTLLDIPVGHHLDILTFVIGSYFSSISTTSAILFPKATVIDAAGAPIAGEDQLTVTAPDHYAYTGVLKSGAVASVVWRAGLKSTPGRRQFLWEIDGEEGSIKLESDEPLAAFINFKEPTLWLNGEKVEVDGAENPTIGNLRAEWEEFAKGEQGNYATLEDAVRNRTVLDAIRRSGEEGKRIVLE</sequence>
<dbReference type="GO" id="GO:0000166">
    <property type="term" value="F:nucleotide binding"/>
    <property type="evidence" value="ECO:0007669"/>
    <property type="project" value="InterPro"/>
</dbReference>
<dbReference type="SUPFAM" id="SSF51735">
    <property type="entry name" value="NAD(P)-binding Rossmann-fold domains"/>
    <property type="match status" value="1"/>
</dbReference>
<dbReference type="PANTHER" id="PTHR43708">
    <property type="entry name" value="CONSERVED EXPRESSED OXIDOREDUCTASE (EUROFUNG)"/>
    <property type="match status" value="1"/>
</dbReference>
<evidence type="ECO:0000313" key="4">
    <source>
        <dbReference type="Proteomes" id="UP000775547"/>
    </source>
</evidence>
<dbReference type="SUPFAM" id="SSF55347">
    <property type="entry name" value="Glyceraldehyde-3-phosphate dehydrogenase-like, C-terminal domain"/>
    <property type="match status" value="1"/>
</dbReference>
<evidence type="ECO:0000259" key="1">
    <source>
        <dbReference type="Pfam" id="PF01408"/>
    </source>
</evidence>
<dbReference type="InterPro" id="IPR036291">
    <property type="entry name" value="NAD(P)-bd_dom_sf"/>
</dbReference>
<accession>A0A9P7KAD3</accession>
<dbReference type="PANTHER" id="PTHR43708:SF1">
    <property type="entry name" value="GALACTOSE_LACTOSE METABOLISM REGULATORY PROTEIN GAL80"/>
    <property type="match status" value="1"/>
</dbReference>
<gene>
    <name evidence="3" type="ORF">DXG03_008313</name>
</gene>
<dbReference type="Gene3D" id="3.40.50.720">
    <property type="entry name" value="NAD(P)-binding Rossmann-like Domain"/>
    <property type="match status" value="1"/>
</dbReference>
<reference evidence="3" key="1">
    <citation type="submission" date="2020-07" db="EMBL/GenBank/DDBJ databases">
        <authorList>
            <person name="Nieuwenhuis M."/>
            <person name="Van De Peppel L.J.J."/>
        </authorList>
    </citation>
    <scope>NUCLEOTIDE SEQUENCE</scope>
    <source>
        <strain evidence="3">AP01</strain>
        <tissue evidence="3">Mycelium</tissue>
    </source>
</reference>
<dbReference type="OrthoDB" id="64915at2759"/>
<dbReference type="AlphaFoldDB" id="A0A9P7KAD3"/>
<dbReference type="Proteomes" id="UP000775547">
    <property type="component" value="Unassembled WGS sequence"/>
</dbReference>
<evidence type="ECO:0008006" key="5">
    <source>
        <dbReference type="Google" id="ProtNLM"/>
    </source>
</evidence>
<name>A0A9P7KAD3_9AGAR</name>
<dbReference type="Pfam" id="PF22685">
    <property type="entry name" value="Gal80p_C-like"/>
    <property type="match status" value="1"/>
</dbReference>
<protein>
    <recommendedName>
        <fullName evidence="5">Oxidoreductase</fullName>
    </recommendedName>
</protein>
<feature type="domain" description="Gal80p-like C-terminal" evidence="2">
    <location>
        <begin position="140"/>
        <end position="294"/>
    </location>
</feature>
<evidence type="ECO:0000313" key="3">
    <source>
        <dbReference type="EMBL" id="KAG5644486.1"/>
    </source>
</evidence>
<feature type="domain" description="Gfo/Idh/MocA-like oxidoreductase N-terminal" evidence="1">
    <location>
        <begin position="5"/>
        <end position="132"/>
    </location>
</feature>
<keyword evidence="4" id="KW-1185">Reference proteome</keyword>
<proteinExistence type="predicted"/>
<dbReference type="InterPro" id="IPR055080">
    <property type="entry name" value="Gal80p-like_C"/>
</dbReference>
<comment type="caution">
    <text evidence="3">The sequence shown here is derived from an EMBL/GenBank/DDBJ whole genome shotgun (WGS) entry which is preliminary data.</text>
</comment>
<reference evidence="3" key="2">
    <citation type="submission" date="2021-10" db="EMBL/GenBank/DDBJ databases">
        <title>Phylogenomics reveals ancestral predisposition of the termite-cultivated fungus Termitomyces towards a domesticated lifestyle.</title>
        <authorList>
            <person name="Auxier B."/>
            <person name="Grum-Grzhimaylo A."/>
            <person name="Cardenas M.E."/>
            <person name="Lodge J.D."/>
            <person name="Laessoe T."/>
            <person name="Pedersen O."/>
            <person name="Smith M.E."/>
            <person name="Kuyper T.W."/>
            <person name="Franco-Molano E.A."/>
            <person name="Baroni T.J."/>
            <person name="Aanen D.K."/>
        </authorList>
    </citation>
    <scope>NUCLEOTIDE SEQUENCE</scope>
    <source>
        <strain evidence="3">AP01</strain>
        <tissue evidence="3">Mycelium</tissue>
    </source>
</reference>
<dbReference type="InterPro" id="IPR051317">
    <property type="entry name" value="Gfo/Idh/MocA_oxidoreduct"/>
</dbReference>
<evidence type="ECO:0000259" key="2">
    <source>
        <dbReference type="Pfam" id="PF22685"/>
    </source>
</evidence>
<dbReference type="Pfam" id="PF01408">
    <property type="entry name" value="GFO_IDH_MocA"/>
    <property type="match status" value="1"/>
</dbReference>
<dbReference type="InterPro" id="IPR000683">
    <property type="entry name" value="Gfo/Idh/MocA-like_OxRdtase_N"/>
</dbReference>